<dbReference type="EMBL" id="JAPFFF010000006">
    <property type="protein sequence ID" value="KAK8887463.1"/>
    <property type="molecule type" value="Genomic_DNA"/>
</dbReference>
<dbReference type="InterPro" id="IPR001245">
    <property type="entry name" value="Ser-Thr/Tyr_kinase_cat_dom"/>
</dbReference>
<dbReference type="SUPFAM" id="SSF81901">
    <property type="entry name" value="HCP-like"/>
    <property type="match status" value="6"/>
</dbReference>
<dbReference type="Pfam" id="PF08238">
    <property type="entry name" value="Sel1"/>
    <property type="match status" value="19"/>
</dbReference>
<dbReference type="InterPro" id="IPR008271">
    <property type="entry name" value="Ser/Thr_kinase_AS"/>
</dbReference>
<dbReference type="PANTHER" id="PTHR11102:SF160">
    <property type="entry name" value="ERAD-ASSOCIATED E3 UBIQUITIN-PROTEIN LIGASE COMPONENT HRD3"/>
    <property type="match status" value="1"/>
</dbReference>
<dbReference type="PROSITE" id="PS00108">
    <property type="entry name" value="PROTEIN_KINASE_ST"/>
    <property type="match status" value="1"/>
</dbReference>
<dbReference type="InterPro" id="IPR011990">
    <property type="entry name" value="TPR-like_helical_dom_sf"/>
</dbReference>
<dbReference type="SMART" id="SM00671">
    <property type="entry name" value="SEL1"/>
    <property type="match status" value="18"/>
</dbReference>
<feature type="transmembrane region" description="Helical" evidence="2">
    <location>
        <begin position="1196"/>
        <end position="1215"/>
    </location>
</feature>
<dbReference type="Gene3D" id="1.10.510.10">
    <property type="entry name" value="Transferase(Phosphotransferase) domain 1"/>
    <property type="match status" value="1"/>
</dbReference>
<sequence length="1272" mass="145035">MSYSKTNNPAILTLIGYSLSDFKNNPFPTILLDYMPNGSLEDILGRSRKSATKHFLNNSQKYIILLGIALGMKYLHSIGVIHRDLKPDNILLDENFYPKICDFGISFISDLQLSKIIMEDTLGTPMYMAPEIIEDLPYTYKVDVYSFGLLMYELISEQKIFNCYSKKSEVFNAIINGERPDLSFIMNERIETLIKKCWDQDPLKRPSFNEIVHELYQLRYDNFFEADQNQVDVYLEIFDDDLKNINRRMALNVKFAAEHGDFKAIKYYIFMNYVGRGVPINKKEAARFLKILADGGHVDSMNNYGNMLSLGDGIEINKQEAAKYFKMAADKGNEIGMFNYALALENGDGIEINKKEAADYYKKAAKKGHDAAMNNYGNMLFHGKGVDINYKKAAKYHKMSADKGNAIGMINYANALKNGIGVNIDKNEAAKYYKMAADKGNDKAMFLYALMLFDGNGIDENKKKAAKYFKLSASKGNNGAMFHYGLMLYQGNGINKHKKKAATFFQMASDKGNTNAMLYLANMFSTGDGVKKDPVKSAGYYKMAADNGSIEGMLKYGDILNQGIEIEKNQKEAAFYYKKAADLDVPVAMYKYGVMLYLGYEKTKKQKKKIKTNDSVKYQYRLFINKKEAAKYFELAANYNDHQSMLLYGKMLLFGDGIPVDRKKGAHFIKLSADLGNDMSMLIMSFILGYKKVLKLTLIDNPNEIVSSEEEIFLLVLSIGLETLSNNNGFINKEILARLRKILKNKGIPGLYGFFESIFDGTEIPENEKKAIWYLKKSAEKKNIYSILLYNALILSDMISGDKNDAMNNIKMEANKENYIALFVCGILLLDENSIFYNIDEGKKYLKISANKGNSIAMVLYGSFMIFDDEEYNNNKNDIKEGIEYIKMATSYENDMAMFIYGMLLYDGEIIPIDKKRGIRYIEKAANAGNKQAMIFYAMILFDGDGCRKNVQKALFYFNTASQELEENIIYNKITEILIGKTRNGKSNLLAKNIKKLSSQKNANTMYLYGEMLFYGNGIKENKKEAIKYLKMSADLGNCKAMLKYGRLLFNGKYIKQNKKEAMDYLKKAANKDDKAMYLYGKMLIYKISFKSFIFNKREGISYLEKAAKSNNVDAMYEYGVMLYEGDGIPKDKQMAIKYIKKSADGGNKNAMCSYGNILIKGDGMMCNKNEGYRYLKNGKNIGGKDIIQANKREKLIIFIITFIMKVFLFFTIRSKLYIDVSTISKIFIFLESFISVLVINKLFGFRPEEYFSGLKKEISNLHCLKHLLKIQ</sequence>
<comment type="similarity">
    <text evidence="1">Belongs to the sel-1 family.</text>
</comment>
<dbReference type="Pfam" id="PF07714">
    <property type="entry name" value="PK_Tyr_Ser-Thr"/>
    <property type="match status" value="1"/>
</dbReference>
<dbReference type="PRINTS" id="PR00109">
    <property type="entry name" value="TYRKINASE"/>
</dbReference>
<keyword evidence="5" id="KW-1185">Reference proteome</keyword>
<dbReference type="InterPro" id="IPR011009">
    <property type="entry name" value="Kinase-like_dom_sf"/>
</dbReference>
<dbReference type="PANTHER" id="PTHR11102">
    <property type="entry name" value="SEL-1-LIKE PROTEIN"/>
    <property type="match status" value="1"/>
</dbReference>
<evidence type="ECO:0000256" key="2">
    <source>
        <dbReference type="SAM" id="Phobius"/>
    </source>
</evidence>
<feature type="domain" description="Protein kinase" evidence="3">
    <location>
        <begin position="1"/>
        <end position="216"/>
    </location>
</feature>
<dbReference type="InterPro" id="IPR000719">
    <property type="entry name" value="Prot_kinase_dom"/>
</dbReference>
<keyword evidence="2" id="KW-0472">Membrane</keyword>
<comment type="caution">
    <text evidence="4">The sequence shown here is derived from an EMBL/GenBank/DDBJ whole genome shotgun (WGS) entry which is preliminary data.</text>
</comment>
<dbReference type="InterPro" id="IPR006597">
    <property type="entry name" value="Sel1-like"/>
</dbReference>
<dbReference type="InterPro" id="IPR050767">
    <property type="entry name" value="Sel1_AlgK"/>
</dbReference>
<dbReference type="SMART" id="SM00220">
    <property type="entry name" value="S_TKc"/>
    <property type="match status" value="1"/>
</dbReference>
<gene>
    <name evidence="4" type="ORF">M9Y10_038508</name>
</gene>
<name>A0ABR2K9G3_9EUKA</name>
<keyword evidence="2" id="KW-1133">Transmembrane helix</keyword>
<evidence type="ECO:0000313" key="5">
    <source>
        <dbReference type="Proteomes" id="UP001470230"/>
    </source>
</evidence>
<evidence type="ECO:0000259" key="3">
    <source>
        <dbReference type="PROSITE" id="PS50011"/>
    </source>
</evidence>
<reference evidence="4 5" key="1">
    <citation type="submission" date="2024-04" db="EMBL/GenBank/DDBJ databases">
        <title>Tritrichomonas musculus Genome.</title>
        <authorList>
            <person name="Alves-Ferreira E."/>
            <person name="Grigg M."/>
            <person name="Lorenzi H."/>
            <person name="Galac M."/>
        </authorList>
    </citation>
    <scope>NUCLEOTIDE SEQUENCE [LARGE SCALE GENOMIC DNA]</scope>
    <source>
        <strain evidence="4 5">EAF2021</strain>
    </source>
</reference>
<evidence type="ECO:0000313" key="4">
    <source>
        <dbReference type="EMBL" id="KAK8887463.1"/>
    </source>
</evidence>
<proteinExistence type="inferred from homology"/>
<dbReference type="Gene3D" id="1.25.40.10">
    <property type="entry name" value="Tetratricopeptide repeat domain"/>
    <property type="match status" value="5"/>
</dbReference>
<organism evidence="4 5">
    <name type="scientific">Tritrichomonas musculus</name>
    <dbReference type="NCBI Taxonomy" id="1915356"/>
    <lineage>
        <taxon>Eukaryota</taxon>
        <taxon>Metamonada</taxon>
        <taxon>Parabasalia</taxon>
        <taxon>Tritrichomonadida</taxon>
        <taxon>Tritrichomonadidae</taxon>
        <taxon>Tritrichomonas</taxon>
    </lineage>
</organism>
<keyword evidence="2" id="KW-0812">Transmembrane</keyword>
<accession>A0ABR2K9G3</accession>
<dbReference type="Proteomes" id="UP001470230">
    <property type="component" value="Unassembled WGS sequence"/>
</dbReference>
<protein>
    <recommendedName>
        <fullName evidence="3">Protein kinase domain-containing protein</fullName>
    </recommendedName>
</protein>
<dbReference type="SUPFAM" id="SSF56112">
    <property type="entry name" value="Protein kinase-like (PK-like)"/>
    <property type="match status" value="1"/>
</dbReference>
<evidence type="ECO:0000256" key="1">
    <source>
        <dbReference type="ARBA" id="ARBA00038101"/>
    </source>
</evidence>
<dbReference type="PROSITE" id="PS50011">
    <property type="entry name" value="PROTEIN_KINASE_DOM"/>
    <property type="match status" value="1"/>
</dbReference>